<accession>A0ABW4JRU9</accession>
<dbReference type="InterPro" id="IPR041255">
    <property type="entry name" value="LpxI_N"/>
</dbReference>
<dbReference type="PANTHER" id="PTHR39962:SF1">
    <property type="entry name" value="LPXI FAMILY PROTEIN"/>
    <property type="match status" value="1"/>
</dbReference>
<dbReference type="EMBL" id="JBHUFA010000001">
    <property type="protein sequence ID" value="MFD1694168.1"/>
    <property type="molecule type" value="Genomic_DNA"/>
</dbReference>
<feature type="domain" description="LpxI N-terminal" evidence="2">
    <location>
        <begin position="12"/>
        <end position="141"/>
    </location>
</feature>
<dbReference type="Gene3D" id="3.40.50.20">
    <property type="match status" value="1"/>
</dbReference>
<dbReference type="Proteomes" id="UP001597327">
    <property type="component" value="Unassembled WGS sequence"/>
</dbReference>
<evidence type="ECO:0000313" key="3">
    <source>
        <dbReference type="EMBL" id="MFD1694168.1"/>
    </source>
</evidence>
<evidence type="ECO:0000259" key="2">
    <source>
        <dbReference type="Pfam" id="PF17930"/>
    </source>
</evidence>
<dbReference type="InterPro" id="IPR010415">
    <property type="entry name" value="LpxI_C"/>
</dbReference>
<reference evidence="4" key="1">
    <citation type="journal article" date="2019" name="Int. J. Syst. Evol. Microbiol.">
        <title>The Global Catalogue of Microorganisms (GCM) 10K type strain sequencing project: providing services to taxonomists for standard genome sequencing and annotation.</title>
        <authorList>
            <consortium name="The Broad Institute Genomics Platform"/>
            <consortium name="The Broad Institute Genome Sequencing Center for Infectious Disease"/>
            <person name="Wu L."/>
            <person name="Ma J."/>
        </authorList>
    </citation>
    <scope>NUCLEOTIDE SEQUENCE [LARGE SCALE GENOMIC DNA]</scope>
    <source>
        <strain evidence="4">JCM 3369</strain>
    </source>
</reference>
<protein>
    <submittedName>
        <fullName evidence="3">LpxI family protein</fullName>
    </submittedName>
</protein>
<dbReference type="Pfam" id="PF06230">
    <property type="entry name" value="LpxI_C"/>
    <property type="match status" value="1"/>
</dbReference>
<evidence type="ECO:0000313" key="4">
    <source>
        <dbReference type="Proteomes" id="UP001597327"/>
    </source>
</evidence>
<dbReference type="Gene3D" id="3.40.140.80">
    <property type="match status" value="1"/>
</dbReference>
<comment type="caution">
    <text evidence="3">The sequence shown here is derived from an EMBL/GenBank/DDBJ whole genome shotgun (WGS) entry which is preliminary data.</text>
</comment>
<sequence>MRQAAGSVDGPVGLICGNGSLPLAVLDELGRAGRRAHVVAIRNEACEAITQRADAVLGFGEIGRLFKGLSRAGCRDLILIGGIVRRPDFTSILGDPGTLRRLPRILRAMTGGDDSLLSKVIGIFEAEGFHVVGLHEIAPALLAGEGALGALHPDAAALADVGLAREAARRLGDLDIGQGAIAVAGRVVALEGAEGTDAMLERCAQLRASGRVRARAPSGVLVKTVKPGQDLRVDLPTIGPKTVALAKAAGLAGIAVQSGGALIAEREETLRAADAAGLFVFGFAGDSGAPA</sequence>
<dbReference type="RefSeq" id="WP_149891953.1">
    <property type="nucleotide sequence ID" value="NZ_JBHUFA010000001.1"/>
</dbReference>
<dbReference type="InterPro" id="IPR043167">
    <property type="entry name" value="LpxI_C_sf"/>
</dbReference>
<name>A0ABW4JRU9_9HYPH</name>
<proteinExistence type="predicted"/>
<evidence type="ECO:0000259" key="1">
    <source>
        <dbReference type="Pfam" id="PF06230"/>
    </source>
</evidence>
<dbReference type="PANTHER" id="PTHR39962">
    <property type="entry name" value="BLL4848 PROTEIN"/>
    <property type="match status" value="1"/>
</dbReference>
<keyword evidence="4" id="KW-1185">Reference proteome</keyword>
<dbReference type="InterPro" id="IPR053174">
    <property type="entry name" value="LpxI"/>
</dbReference>
<feature type="domain" description="LpxI C-terminal" evidence="1">
    <location>
        <begin position="145"/>
        <end position="280"/>
    </location>
</feature>
<gene>
    <name evidence="3" type="ORF">ACFSC7_01480</name>
</gene>
<organism evidence="3 4">
    <name type="scientific">Roseibium aestuarii</name>
    <dbReference type="NCBI Taxonomy" id="2600299"/>
    <lineage>
        <taxon>Bacteria</taxon>
        <taxon>Pseudomonadati</taxon>
        <taxon>Pseudomonadota</taxon>
        <taxon>Alphaproteobacteria</taxon>
        <taxon>Hyphomicrobiales</taxon>
        <taxon>Stappiaceae</taxon>
        <taxon>Roseibium</taxon>
    </lineage>
</organism>
<dbReference type="Pfam" id="PF17930">
    <property type="entry name" value="LpxI_N"/>
    <property type="match status" value="1"/>
</dbReference>